<dbReference type="SUPFAM" id="SSF47413">
    <property type="entry name" value="lambda repressor-like DNA-binding domains"/>
    <property type="match status" value="1"/>
</dbReference>
<organism evidence="1 2">
    <name type="scientific">Pararobbsia alpina</name>
    <dbReference type="NCBI Taxonomy" id="621374"/>
    <lineage>
        <taxon>Bacteria</taxon>
        <taxon>Pseudomonadati</taxon>
        <taxon>Pseudomonadota</taxon>
        <taxon>Betaproteobacteria</taxon>
        <taxon>Burkholderiales</taxon>
        <taxon>Burkholderiaceae</taxon>
        <taxon>Pararobbsia</taxon>
    </lineage>
</organism>
<reference evidence="1 2" key="1">
    <citation type="submission" date="2020-04" db="EMBL/GenBank/DDBJ databases">
        <authorList>
            <person name="De Canck E."/>
        </authorList>
    </citation>
    <scope>NUCLEOTIDE SEQUENCE [LARGE SCALE GENOMIC DNA]</scope>
    <source>
        <strain evidence="1 2">LMG 28138</strain>
    </source>
</reference>
<dbReference type="Gene3D" id="1.10.260.40">
    <property type="entry name" value="lambda repressor-like DNA-binding domains"/>
    <property type="match status" value="1"/>
</dbReference>
<dbReference type="Proteomes" id="UP000494115">
    <property type="component" value="Unassembled WGS sequence"/>
</dbReference>
<evidence type="ECO:0000313" key="1">
    <source>
        <dbReference type="EMBL" id="CAB3791192.1"/>
    </source>
</evidence>
<dbReference type="InterPro" id="IPR010982">
    <property type="entry name" value="Lambda_DNA-bd_dom_sf"/>
</dbReference>
<evidence type="ECO:0000313" key="2">
    <source>
        <dbReference type="Proteomes" id="UP000494115"/>
    </source>
</evidence>
<dbReference type="AlphaFoldDB" id="A0A6S7B8A1"/>
<proteinExistence type="predicted"/>
<keyword evidence="2" id="KW-1185">Reference proteome</keyword>
<protein>
    <recommendedName>
        <fullName evidence="3">HTH cro/C1-type domain-containing protein</fullName>
    </recommendedName>
</protein>
<gene>
    <name evidence="1" type="ORF">LMG28138_03136</name>
</gene>
<dbReference type="EMBL" id="CADIKM010000013">
    <property type="protein sequence ID" value="CAB3791192.1"/>
    <property type="molecule type" value="Genomic_DNA"/>
</dbReference>
<name>A0A6S7B8A1_9BURK</name>
<dbReference type="GO" id="GO:0003677">
    <property type="term" value="F:DNA binding"/>
    <property type="evidence" value="ECO:0007669"/>
    <property type="project" value="InterPro"/>
</dbReference>
<evidence type="ECO:0008006" key="3">
    <source>
        <dbReference type="Google" id="ProtNLM"/>
    </source>
</evidence>
<sequence>MLRDNRLDLHLEENGRSAGFRKRFSTRLDMSIKRARITSRLVATYVGVKERDVDFWRAGITVPHGAQCQRLSQLLGVDLSWLCLAAAPVVREYGHRVL</sequence>
<accession>A0A6S7B8A1</accession>